<reference evidence="1" key="2">
    <citation type="submission" date="2020-09" db="EMBL/GenBank/DDBJ databases">
        <authorList>
            <person name="Sun Q."/>
            <person name="Zhou Y."/>
        </authorList>
    </citation>
    <scope>NUCLEOTIDE SEQUENCE</scope>
    <source>
        <strain evidence="1">CGMCC 4.3508</strain>
    </source>
</reference>
<accession>A0A917RNA7</accession>
<reference evidence="1" key="1">
    <citation type="journal article" date="2014" name="Int. J. Syst. Evol. Microbiol.">
        <title>Complete genome sequence of Corynebacterium casei LMG S-19264T (=DSM 44701T), isolated from a smear-ripened cheese.</title>
        <authorList>
            <consortium name="US DOE Joint Genome Institute (JGI-PGF)"/>
            <person name="Walter F."/>
            <person name="Albersmeier A."/>
            <person name="Kalinowski J."/>
            <person name="Ruckert C."/>
        </authorList>
    </citation>
    <scope>NUCLEOTIDE SEQUENCE</scope>
    <source>
        <strain evidence="1">CGMCC 4.3508</strain>
    </source>
</reference>
<evidence type="ECO:0000313" key="1">
    <source>
        <dbReference type="EMBL" id="GGL15850.1"/>
    </source>
</evidence>
<dbReference type="EMBL" id="BMMH01000006">
    <property type="protein sequence ID" value="GGL15850.1"/>
    <property type="molecule type" value="Genomic_DNA"/>
</dbReference>
<sequence>MTTDSLSWVESTEVAPGRETNGIRVLHVRADTIDYRRERIGRLIGIRSRPGERSCGASGRLGARSYRQVLGA</sequence>
<gene>
    <name evidence="1" type="ORF">GCM10011588_33140</name>
</gene>
<proteinExistence type="predicted"/>
<dbReference type="Proteomes" id="UP000638263">
    <property type="component" value="Unassembled WGS sequence"/>
</dbReference>
<organism evidence="1 2">
    <name type="scientific">Nocardia jinanensis</name>
    <dbReference type="NCBI Taxonomy" id="382504"/>
    <lineage>
        <taxon>Bacteria</taxon>
        <taxon>Bacillati</taxon>
        <taxon>Actinomycetota</taxon>
        <taxon>Actinomycetes</taxon>
        <taxon>Mycobacteriales</taxon>
        <taxon>Nocardiaceae</taxon>
        <taxon>Nocardia</taxon>
    </lineage>
</organism>
<name>A0A917RNA7_9NOCA</name>
<protein>
    <submittedName>
        <fullName evidence="1">Uncharacterized protein</fullName>
    </submittedName>
</protein>
<dbReference type="AlphaFoldDB" id="A0A917RNA7"/>
<evidence type="ECO:0000313" key="2">
    <source>
        <dbReference type="Proteomes" id="UP000638263"/>
    </source>
</evidence>
<comment type="caution">
    <text evidence="1">The sequence shown here is derived from an EMBL/GenBank/DDBJ whole genome shotgun (WGS) entry which is preliminary data.</text>
</comment>
<keyword evidence="2" id="KW-1185">Reference proteome</keyword>